<reference evidence="1 2" key="1">
    <citation type="submission" date="2021-03" db="EMBL/GenBank/DDBJ databases">
        <title>Paenibacillus artemisicola MWE-103 whole genome sequence.</title>
        <authorList>
            <person name="Ham Y.J."/>
        </authorList>
    </citation>
    <scope>NUCLEOTIDE SEQUENCE [LARGE SCALE GENOMIC DNA]</scope>
    <source>
        <strain evidence="1 2">MWE-103</strain>
    </source>
</reference>
<dbReference type="SUPFAM" id="SSF53756">
    <property type="entry name" value="UDP-Glycosyltransferase/glycogen phosphorylase"/>
    <property type="match status" value="1"/>
</dbReference>
<evidence type="ECO:0000313" key="2">
    <source>
        <dbReference type="Proteomes" id="UP000670947"/>
    </source>
</evidence>
<dbReference type="EMBL" id="JAGGDJ010000040">
    <property type="protein sequence ID" value="MBO7747808.1"/>
    <property type="molecule type" value="Genomic_DNA"/>
</dbReference>
<dbReference type="RefSeq" id="WP_208850436.1">
    <property type="nucleotide sequence ID" value="NZ_JAGGDJ010000040.1"/>
</dbReference>
<accession>A0ABS3WHT9</accession>
<proteinExistence type="predicted"/>
<sequence length="355" mass="41363">MELKRRKRIVIADITSLKSDNKSFGHFFYVAEMYNSIFDKRFDVTIAGGPIYASKFSNIMRLKYNVDLKEFNKRFTKILTKLKELINARRVLKDKNNDYIIFQDYSNTMLFLSILLFGSRSNIYLIQYKNELKSQMRRRIFNLIKNKIAGVIVSKESVGAEYGTPYIVVPDYIYLGKENETDQTACTYDYGVFGIIRKGKDVVGVAKQFSQSSLKLLIAGSIQDDEMRTELYAIASTSSNITLVDKYLPENEYDQLIKSTKCIILPYVDDYYNESSSGVIFDILFRRKPVITRRYEIFDFVSSQNLGMLYEELDEIDWTSMIAEDKYRQVQNDIGTYLEQHSKKREALVSFIDNN</sequence>
<dbReference type="Proteomes" id="UP000670947">
    <property type="component" value="Unassembled WGS sequence"/>
</dbReference>
<dbReference type="Gene3D" id="3.40.50.2000">
    <property type="entry name" value="Glycogen Phosphorylase B"/>
    <property type="match status" value="1"/>
</dbReference>
<name>A0ABS3WHT9_9BACL</name>
<protein>
    <submittedName>
        <fullName evidence="1">Uncharacterized protein</fullName>
    </submittedName>
</protein>
<keyword evidence="2" id="KW-1185">Reference proteome</keyword>
<evidence type="ECO:0000313" key="1">
    <source>
        <dbReference type="EMBL" id="MBO7747808.1"/>
    </source>
</evidence>
<gene>
    <name evidence="1" type="ORF">I8J29_26815</name>
</gene>
<comment type="caution">
    <text evidence="1">The sequence shown here is derived from an EMBL/GenBank/DDBJ whole genome shotgun (WGS) entry which is preliminary data.</text>
</comment>
<organism evidence="1 2">
    <name type="scientific">Paenibacillus artemisiicola</name>
    <dbReference type="NCBI Taxonomy" id="1172618"/>
    <lineage>
        <taxon>Bacteria</taxon>
        <taxon>Bacillati</taxon>
        <taxon>Bacillota</taxon>
        <taxon>Bacilli</taxon>
        <taxon>Bacillales</taxon>
        <taxon>Paenibacillaceae</taxon>
        <taxon>Paenibacillus</taxon>
    </lineage>
</organism>